<proteinExistence type="predicted"/>
<reference evidence="2 3" key="1">
    <citation type="journal article" date="2012" name="J. Bacteriol.">
        <title>Draft Genome Sequence of Novosphingobium nitrogenifigens Y88T.</title>
        <authorList>
            <person name="Strabala T.J."/>
            <person name="Macdonald L."/>
            <person name="Liu V."/>
            <person name="Smit A.M."/>
        </authorList>
    </citation>
    <scope>NUCLEOTIDE SEQUENCE [LARGE SCALE GENOMIC DNA]</scope>
    <source>
        <strain evidence="2 3">DSM 19370</strain>
    </source>
</reference>
<gene>
    <name evidence="2" type="ORF">Y88_0720</name>
</gene>
<name>F1Z9S9_9SPHN</name>
<dbReference type="OrthoDB" id="7428387at2"/>
<dbReference type="AlphaFoldDB" id="F1Z9S9"/>
<dbReference type="HOGENOM" id="CLU_110275_3_1_5"/>
<evidence type="ECO:0008006" key="4">
    <source>
        <dbReference type="Google" id="ProtNLM"/>
    </source>
</evidence>
<evidence type="ECO:0000256" key="1">
    <source>
        <dbReference type="SAM" id="SignalP"/>
    </source>
</evidence>
<dbReference type="Proteomes" id="UP000004728">
    <property type="component" value="Unassembled WGS sequence"/>
</dbReference>
<dbReference type="EMBL" id="AEWJ01000041">
    <property type="protein sequence ID" value="EGD58663.1"/>
    <property type="molecule type" value="Genomic_DNA"/>
</dbReference>
<accession>F1Z9S9</accession>
<protein>
    <recommendedName>
        <fullName evidence="4">DUF11 domain-containing protein</fullName>
    </recommendedName>
</protein>
<evidence type="ECO:0000313" key="3">
    <source>
        <dbReference type="Proteomes" id="UP000004728"/>
    </source>
</evidence>
<dbReference type="InParanoid" id="F1Z9S9"/>
<organism evidence="2 3">
    <name type="scientific">Novosphingobium nitrogenifigens DSM 19370</name>
    <dbReference type="NCBI Taxonomy" id="983920"/>
    <lineage>
        <taxon>Bacteria</taxon>
        <taxon>Pseudomonadati</taxon>
        <taxon>Pseudomonadota</taxon>
        <taxon>Alphaproteobacteria</taxon>
        <taxon>Sphingomonadales</taxon>
        <taxon>Sphingomonadaceae</taxon>
        <taxon>Novosphingobium</taxon>
    </lineage>
</organism>
<feature type="chain" id="PRO_5003277888" description="DUF11 domain-containing protein" evidence="1">
    <location>
        <begin position="23"/>
        <end position="170"/>
    </location>
</feature>
<feature type="signal peptide" evidence="1">
    <location>
        <begin position="1"/>
        <end position="22"/>
    </location>
</feature>
<dbReference type="eggNOG" id="COG4719">
    <property type="taxonomic scope" value="Bacteria"/>
</dbReference>
<evidence type="ECO:0000313" key="2">
    <source>
        <dbReference type="EMBL" id="EGD58663.1"/>
    </source>
</evidence>
<keyword evidence="3" id="KW-1185">Reference proteome</keyword>
<comment type="caution">
    <text evidence="2">The sequence shown here is derived from an EMBL/GenBank/DDBJ whole genome shotgun (WGS) entry which is preliminary data.</text>
</comment>
<dbReference type="RefSeq" id="WP_008066433.1">
    <property type="nucleotide sequence ID" value="NZ_AQWK01000002.1"/>
</dbReference>
<sequence length="170" mass="18521">MLKQTARAMIGSITMMPLVALAATAPTPLSINRALAPRPARVRLASDVFVERFESAPGGRMARVLERAEQLHPGDRLIFVVNWTSNETGDFTVMNPLPHTVAFQSSTDANEEVSVDGGRTWGPLPTLLVRDAGGIWRRAAPDDVTHVRWRVPGRRAATGAGQITYRGVVR</sequence>
<keyword evidence="1" id="KW-0732">Signal</keyword>